<feature type="transmembrane region" description="Helical" evidence="1">
    <location>
        <begin position="277"/>
        <end position="297"/>
    </location>
</feature>
<feature type="transmembrane region" description="Helical" evidence="1">
    <location>
        <begin position="317"/>
        <end position="336"/>
    </location>
</feature>
<organism evidence="2 3">
    <name type="scientific">Litorisediminicola beolgyonensis</name>
    <dbReference type="NCBI Taxonomy" id="1173614"/>
    <lineage>
        <taxon>Bacteria</taxon>
        <taxon>Pseudomonadati</taxon>
        <taxon>Pseudomonadota</taxon>
        <taxon>Alphaproteobacteria</taxon>
        <taxon>Rhodobacterales</taxon>
        <taxon>Paracoccaceae</taxon>
        <taxon>Litorisediminicola</taxon>
    </lineage>
</organism>
<feature type="transmembrane region" description="Helical" evidence="1">
    <location>
        <begin position="101"/>
        <end position="121"/>
    </location>
</feature>
<protein>
    <recommendedName>
        <fullName evidence="4">APC family permease</fullName>
    </recommendedName>
</protein>
<evidence type="ECO:0008006" key="4">
    <source>
        <dbReference type="Google" id="ProtNLM"/>
    </source>
</evidence>
<feature type="transmembrane region" description="Helical" evidence="1">
    <location>
        <begin position="162"/>
        <end position="184"/>
    </location>
</feature>
<comment type="caution">
    <text evidence="2">The sequence shown here is derived from an EMBL/GenBank/DDBJ whole genome shotgun (WGS) entry which is preliminary data.</text>
</comment>
<evidence type="ECO:0000313" key="3">
    <source>
        <dbReference type="Proteomes" id="UP001597135"/>
    </source>
</evidence>
<dbReference type="RefSeq" id="WP_386803009.1">
    <property type="nucleotide sequence ID" value="NZ_JBHTMU010000014.1"/>
</dbReference>
<dbReference type="Proteomes" id="UP001597135">
    <property type="component" value="Unassembled WGS sequence"/>
</dbReference>
<keyword evidence="1" id="KW-0472">Membrane</keyword>
<feature type="transmembrane region" description="Helical" evidence="1">
    <location>
        <begin position="6"/>
        <end position="23"/>
    </location>
</feature>
<keyword evidence="3" id="KW-1185">Reference proteome</keyword>
<proteinExistence type="predicted"/>
<gene>
    <name evidence="2" type="ORF">ACFQ4E_09760</name>
</gene>
<name>A0ABW3ZI49_9RHOB</name>
<feature type="transmembrane region" description="Helical" evidence="1">
    <location>
        <begin position="56"/>
        <end position="80"/>
    </location>
</feature>
<feature type="transmembrane region" description="Helical" evidence="1">
    <location>
        <begin position="133"/>
        <end position="150"/>
    </location>
</feature>
<feature type="transmembrane region" description="Helical" evidence="1">
    <location>
        <begin position="246"/>
        <end position="265"/>
    </location>
</feature>
<keyword evidence="1" id="KW-0812">Transmembrane</keyword>
<dbReference type="Gene3D" id="1.20.1740.10">
    <property type="entry name" value="Amino acid/polyamine transporter I"/>
    <property type="match status" value="1"/>
</dbReference>
<feature type="transmembrane region" description="Helical" evidence="1">
    <location>
        <begin position="371"/>
        <end position="390"/>
    </location>
</feature>
<keyword evidence="1" id="KW-1133">Transmembrane helix</keyword>
<feature type="transmembrane region" description="Helical" evidence="1">
    <location>
        <begin position="204"/>
        <end position="225"/>
    </location>
</feature>
<reference evidence="3" key="1">
    <citation type="journal article" date="2019" name="Int. J. Syst. Evol. Microbiol.">
        <title>The Global Catalogue of Microorganisms (GCM) 10K type strain sequencing project: providing services to taxonomists for standard genome sequencing and annotation.</title>
        <authorList>
            <consortium name="The Broad Institute Genomics Platform"/>
            <consortium name="The Broad Institute Genome Sequencing Center for Infectious Disease"/>
            <person name="Wu L."/>
            <person name="Ma J."/>
        </authorList>
    </citation>
    <scope>NUCLEOTIDE SEQUENCE [LARGE SCALE GENOMIC DNA]</scope>
    <source>
        <strain evidence="3">CCUG 62953</strain>
    </source>
</reference>
<feature type="transmembrane region" description="Helical" evidence="1">
    <location>
        <begin position="342"/>
        <end position="364"/>
    </location>
</feature>
<sequence length="392" mass="40868">MLDAVILAVTVAVGAVLFLPRIARAELWRATITPLASIIGSGFLVLGPILNSRFGAWAPLAMLLLCAVAWSFGAAVRCNIAARNHATPTGPVALLESVSDWALAVCYIVSVAYYLGLFGAFGTRLAGAEDPEHARLLTSAAFVVILILGFRRGFGALERLEALSVTMKLAIIAGLLAGLAVFTVERATAGALVLNPVTLKPLETMTLLFGLVITVQGFEISRYLGDAYDPSVRIRSMKLAQGLASAIYLIYVLLLAYVFPAGSLALDETAIIDLMQIVAPVLPTLLVLAALAAQLSAAIADTGGAGGLAKELSGGRILARSAYAVLVAVGLWLTWAADVFEIVAYASRAFAIYYALQCAIAALNSTGWRRAGFVALSGLGIAIALFGTAVEG</sequence>
<dbReference type="EMBL" id="JBHTMU010000014">
    <property type="protein sequence ID" value="MFD1342703.1"/>
    <property type="molecule type" value="Genomic_DNA"/>
</dbReference>
<feature type="transmembrane region" description="Helical" evidence="1">
    <location>
        <begin position="30"/>
        <end position="50"/>
    </location>
</feature>
<evidence type="ECO:0000256" key="1">
    <source>
        <dbReference type="SAM" id="Phobius"/>
    </source>
</evidence>
<evidence type="ECO:0000313" key="2">
    <source>
        <dbReference type="EMBL" id="MFD1342703.1"/>
    </source>
</evidence>
<accession>A0ABW3ZI49</accession>